<dbReference type="EMBL" id="BMUU01000003">
    <property type="protein sequence ID" value="GGY30287.1"/>
    <property type="molecule type" value="Genomic_DNA"/>
</dbReference>
<name>A0ABQ3A2J3_9ACTN</name>
<dbReference type="Gene3D" id="2.130.10.130">
    <property type="entry name" value="Integrin alpha, N-terminal"/>
    <property type="match status" value="1"/>
</dbReference>
<dbReference type="InterPro" id="IPR028994">
    <property type="entry name" value="Integrin_alpha_N"/>
</dbReference>
<dbReference type="SUPFAM" id="SSF69318">
    <property type="entry name" value="Integrin alpha N-terminal domain"/>
    <property type="match status" value="1"/>
</dbReference>
<dbReference type="RefSeq" id="WP_190027062.1">
    <property type="nucleotide sequence ID" value="NZ_BMUU01000003.1"/>
</dbReference>
<evidence type="ECO:0000256" key="2">
    <source>
        <dbReference type="SAM" id="SignalP"/>
    </source>
</evidence>
<dbReference type="Proteomes" id="UP000600946">
    <property type="component" value="Unassembled WGS sequence"/>
</dbReference>
<sequence>MKKRRGLRRSGHVAAVSTASLALVTALVGAGGVAAADTPPTTPPTSPHHVTTPDWALAPGSGSVAHVLKSVSSVDADHAWAAGWKSDANGMNGLLLRWDGKTWSPITDPALPKVMEWSGISAASADDVWAYGMTGTEQFLVHYDGEKWTVVPAAGALDRSWPEVPVKAVPGRLFKGGDALYTYGGGAWQTFALPDGVDIQGIDALSANDAYATGMQFPEHGGHPVTYHWDGTTWTLMPQLSAPDDTNMAHIAVESATSVYVAGWGQSSAEPVHNRVEHWDGSAWHDVTGELAGFIVNAIRPDGRGGLWAVGSDASSLDRPPVFWHYDGTAWTKRSGATAPEPNAQSYELNDIAPVDRIPGSRLLAVGGYQVPAPNPSDVSAALALIEQTQTSLDLTTADLAVSSTATHTVRVHAESTGRLTVAFRPEYGQPDWNASAVDLKVASVSGGPAGACGRTAGPVNTASPAVSCTLPAGDHTITYTLAAGAYVDAWQVETDLRFEASDEGAFSPKATGGFVVNSPYPVPTGTRFLGRDAQGTLWRYDGTGNAAAPYRGRVAVGGGWQGYTAITALSGLTVHGSGDVVARDAAGVLWYHRGGGDAVPFTAPVKVGAGWNMYDSLVGAGDLTGDGRADLLARDTSGVLWLYQGTTSTTAPFAPRVRIGAGWEVYNSLAGKGDLTGDGRPDLLARDASGVLWLYEGTGKASAPYAPRAKVGTNWSLYNALLVPGDLTGDGRADILGRDAAGALWLYAGTGRAAAPYAPRAKVGSDWSIYNGLF</sequence>
<accession>A0ABQ3A2J3</accession>
<evidence type="ECO:0000313" key="3">
    <source>
        <dbReference type="EMBL" id="GGY30287.1"/>
    </source>
</evidence>
<feature type="signal peptide" evidence="2">
    <location>
        <begin position="1"/>
        <end position="35"/>
    </location>
</feature>
<evidence type="ECO:0000256" key="1">
    <source>
        <dbReference type="ARBA" id="ARBA00022729"/>
    </source>
</evidence>
<evidence type="ECO:0000313" key="4">
    <source>
        <dbReference type="Proteomes" id="UP000600946"/>
    </source>
</evidence>
<evidence type="ECO:0008006" key="5">
    <source>
        <dbReference type="Google" id="ProtNLM"/>
    </source>
</evidence>
<feature type="chain" id="PRO_5045912992" description="VCBS repeat-containing protein" evidence="2">
    <location>
        <begin position="36"/>
        <end position="775"/>
    </location>
</feature>
<gene>
    <name evidence="3" type="ORF">GCM10010326_25340</name>
</gene>
<comment type="caution">
    <text evidence="3">The sequence shown here is derived from an EMBL/GenBank/DDBJ whole genome shotgun (WGS) entry which is preliminary data.</text>
</comment>
<dbReference type="InterPro" id="IPR013517">
    <property type="entry name" value="FG-GAP"/>
</dbReference>
<keyword evidence="1 2" id="KW-0732">Signal</keyword>
<protein>
    <recommendedName>
        <fullName evidence="5">VCBS repeat-containing protein</fullName>
    </recommendedName>
</protein>
<dbReference type="Pfam" id="PF13517">
    <property type="entry name" value="FG-GAP_3"/>
    <property type="match status" value="1"/>
</dbReference>
<proteinExistence type="predicted"/>
<dbReference type="GeneID" id="96290503"/>
<keyword evidence="4" id="KW-1185">Reference proteome</keyword>
<organism evidence="3 4">
    <name type="scientific">Streptomyces xanthochromogenes</name>
    <dbReference type="NCBI Taxonomy" id="67384"/>
    <lineage>
        <taxon>Bacteria</taxon>
        <taxon>Bacillati</taxon>
        <taxon>Actinomycetota</taxon>
        <taxon>Actinomycetes</taxon>
        <taxon>Kitasatosporales</taxon>
        <taxon>Streptomycetaceae</taxon>
        <taxon>Streptomyces</taxon>
    </lineage>
</organism>
<reference evidence="4" key="1">
    <citation type="journal article" date="2019" name="Int. J. Syst. Evol. Microbiol.">
        <title>The Global Catalogue of Microorganisms (GCM) 10K type strain sequencing project: providing services to taxonomists for standard genome sequencing and annotation.</title>
        <authorList>
            <consortium name="The Broad Institute Genomics Platform"/>
            <consortium name="The Broad Institute Genome Sequencing Center for Infectious Disease"/>
            <person name="Wu L."/>
            <person name="Ma J."/>
        </authorList>
    </citation>
    <scope>NUCLEOTIDE SEQUENCE [LARGE SCALE GENOMIC DNA]</scope>
    <source>
        <strain evidence="4">JCM 4594</strain>
    </source>
</reference>